<organism evidence="2 3">
    <name type="scientific">Cupriavidus oxalaticus</name>
    <dbReference type="NCBI Taxonomy" id="96344"/>
    <lineage>
        <taxon>Bacteria</taxon>
        <taxon>Pseudomonadati</taxon>
        <taxon>Pseudomonadota</taxon>
        <taxon>Betaproteobacteria</taxon>
        <taxon>Burkholderiales</taxon>
        <taxon>Burkholderiaceae</taxon>
        <taxon>Cupriavidus</taxon>
    </lineage>
</organism>
<comment type="caution">
    <text evidence="2">The sequence shown here is derived from an EMBL/GenBank/DDBJ whole genome shotgun (WGS) entry which is preliminary data.</text>
</comment>
<sequence>MDDPHAGRRPPAKRDIGGTPSAALRALSIVGVVPWHSVGALALTPGPSPARGRGEQTSGEGQACGLIGDSAKRAQRVPCPTP</sequence>
<proteinExistence type="predicted"/>
<dbReference type="AlphaFoldDB" id="A0A976GAM4"/>
<evidence type="ECO:0000256" key="1">
    <source>
        <dbReference type="SAM" id="MobiDB-lite"/>
    </source>
</evidence>
<dbReference type="Proteomes" id="UP000256862">
    <property type="component" value="Chromosome CO2235"/>
</dbReference>
<reference evidence="2 3" key="1">
    <citation type="submission" date="2018-01" db="EMBL/GenBank/DDBJ databases">
        <authorList>
            <person name="Clerissi C."/>
        </authorList>
    </citation>
    <scope>NUCLEOTIDE SEQUENCE [LARGE SCALE GENOMIC DNA]</scope>
    <source>
        <strain evidence="2">Cupriavidus oxalaticus LMG 2235</strain>
    </source>
</reference>
<evidence type="ECO:0000313" key="2">
    <source>
        <dbReference type="EMBL" id="SPC16122.1"/>
    </source>
</evidence>
<protein>
    <submittedName>
        <fullName evidence="2">Uncharacterized protein</fullName>
    </submittedName>
</protein>
<name>A0A976GAM4_9BURK</name>
<accession>A0A976GAM4</accession>
<gene>
    <name evidence="2" type="ORF">CO2235_30064</name>
</gene>
<evidence type="ECO:0000313" key="3">
    <source>
        <dbReference type="Proteomes" id="UP000256862"/>
    </source>
</evidence>
<feature type="region of interest" description="Disordered" evidence="1">
    <location>
        <begin position="44"/>
        <end position="82"/>
    </location>
</feature>
<dbReference type="EMBL" id="OGUS01000125">
    <property type="protein sequence ID" value="SPC16122.1"/>
    <property type="molecule type" value="Genomic_DNA"/>
</dbReference>